<evidence type="ECO:0000313" key="3">
    <source>
        <dbReference type="Proteomes" id="UP000322454"/>
    </source>
</evidence>
<organism evidence="2 3">
    <name type="scientific">Candidatus Acidulodesulfobacterium acidiphilum</name>
    <dbReference type="NCBI Taxonomy" id="2597224"/>
    <lineage>
        <taxon>Bacteria</taxon>
        <taxon>Deltaproteobacteria</taxon>
        <taxon>Candidatus Acidulodesulfobacterales</taxon>
        <taxon>Candidatus Acidulodesulfobacterium</taxon>
    </lineage>
</organism>
<protein>
    <submittedName>
        <fullName evidence="2">Uncharacterized protein</fullName>
    </submittedName>
</protein>
<reference evidence="2 3" key="1">
    <citation type="submission" date="2019-01" db="EMBL/GenBank/DDBJ databases">
        <title>Insights into ecological role of a new deltaproteobacterial order Candidatus Sinidesulfobacterales (Sva0485) by metagenomics and metatranscriptomics.</title>
        <authorList>
            <person name="Tan S."/>
            <person name="Liu J."/>
            <person name="Fang Y."/>
            <person name="Hedlund B."/>
            <person name="Lian Z.-H."/>
            <person name="Huang L.-Y."/>
            <person name="Li J.-T."/>
            <person name="Huang L.-N."/>
            <person name="Li W.-J."/>
            <person name="Jiang H.-C."/>
            <person name="Dong H.-L."/>
            <person name="Shu W.-S."/>
        </authorList>
    </citation>
    <scope>NUCLEOTIDE SEQUENCE [LARGE SCALE GENOMIC DNA]</scope>
    <source>
        <strain evidence="2">AP4</strain>
    </source>
</reference>
<feature type="transmembrane region" description="Helical" evidence="1">
    <location>
        <begin position="193"/>
        <end position="216"/>
    </location>
</feature>
<dbReference type="EMBL" id="SHMQ01000039">
    <property type="protein sequence ID" value="RZV37315.1"/>
    <property type="molecule type" value="Genomic_DNA"/>
</dbReference>
<dbReference type="Proteomes" id="UP000322454">
    <property type="component" value="Unassembled WGS sequence"/>
</dbReference>
<accession>A0A520X877</accession>
<keyword evidence="1" id="KW-1133">Transmembrane helix</keyword>
<comment type="caution">
    <text evidence="2">The sequence shown here is derived from an EMBL/GenBank/DDBJ whole genome shotgun (WGS) entry which is preliminary data.</text>
</comment>
<sequence>MKKIENNIKNKETMKNKKVKFKIALLLTLLSIFLIIPGCKVVGDLHIDKTGGGYGIYRLLDIPTGYPMSKIKEHFLKKYSYVKVSKPVIDKNGLLNYKVFVRWVDAKRAGIKITVDKKNNTVRLDFGYLKNISELTVHVPGNILKKNGTDGKIKSANIVVFNNTTDFLYGKTAYVIYRPYNGILSFLSSDTAIIILIAIFFISFVGIIIISILLIANRKKKAE</sequence>
<keyword evidence="1" id="KW-0812">Transmembrane</keyword>
<proteinExistence type="predicted"/>
<gene>
    <name evidence="2" type="ORF">EVJ48_09160</name>
</gene>
<evidence type="ECO:0000313" key="2">
    <source>
        <dbReference type="EMBL" id="RZV37315.1"/>
    </source>
</evidence>
<dbReference type="AlphaFoldDB" id="A0A520X877"/>
<name>A0A520X877_9DELT</name>
<evidence type="ECO:0000256" key="1">
    <source>
        <dbReference type="SAM" id="Phobius"/>
    </source>
</evidence>
<keyword evidence="1" id="KW-0472">Membrane</keyword>